<dbReference type="Pfam" id="PF01596">
    <property type="entry name" value="Methyltransf_3"/>
    <property type="match status" value="1"/>
</dbReference>
<dbReference type="Gramene" id="ONK77244">
    <property type="protein sequence ID" value="ONK77244"/>
    <property type="gene ID" value="A4U43_C02F4560"/>
</dbReference>
<evidence type="ECO:0000256" key="8">
    <source>
        <dbReference type="ARBA" id="ARBA00023453"/>
    </source>
</evidence>
<keyword evidence="4" id="KW-0489">Methyltransferase</keyword>
<evidence type="ECO:0000256" key="7">
    <source>
        <dbReference type="ARBA" id="ARBA00022723"/>
    </source>
</evidence>
<evidence type="ECO:0000256" key="5">
    <source>
        <dbReference type="ARBA" id="ARBA00022679"/>
    </source>
</evidence>
<dbReference type="Gene3D" id="3.40.50.150">
    <property type="entry name" value="Vaccinia Virus protein VP39"/>
    <property type="match status" value="1"/>
</dbReference>
<comment type="pathway">
    <text evidence="2">Alkaloid biosynthesis.</text>
</comment>
<evidence type="ECO:0000313" key="11">
    <source>
        <dbReference type="EMBL" id="ONK77244.1"/>
    </source>
</evidence>
<sequence>MDQPQPPSELSSVQKNLLQSDALHEYILKTSVYPREHELLKGLREETNKKHPWSLMGAPPEEGLLLSMLLKFMNAKKTIEIGVFTGYSLLTTALALPKDGKITAIDPDRKAYEMGLPFIQKAGVEHKIEYIESKALPVLDKMLDEIVLAEGVADEVEGVGAAVAKILWERLVERMKRMNLPTRKLAERPAGSAEST</sequence>
<evidence type="ECO:0000256" key="1">
    <source>
        <dbReference type="ARBA" id="ARBA00001946"/>
    </source>
</evidence>
<dbReference type="InterPro" id="IPR029063">
    <property type="entry name" value="SAM-dependent_MTases_sf"/>
</dbReference>
<keyword evidence="6" id="KW-0949">S-adenosyl-L-methionine</keyword>
<dbReference type="EMBL" id="CM007382">
    <property type="protein sequence ID" value="ONK77244.1"/>
    <property type="molecule type" value="Genomic_DNA"/>
</dbReference>
<evidence type="ECO:0000256" key="6">
    <source>
        <dbReference type="ARBA" id="ARBA00022691"/>
    </source>
</evidence>
<dbReference type="InterPro" id="IPR050362">
    <property type="entry name" value="Cation-dep_OMT"/>
</dbReference>
<evidence type="ECO:0000313" key="12">
    <source>
        <dbReference type="Proteomes" id="UP000243459"/>
    </source>
</evidence>
<dbReference type="GO" id="GO:0008757">
    <property type="term" value="F:S-adenosylmethionine-dependent methyltransferase activity"/>
    <property type="evidence" value="ECO:0007669"/>
    <property type="project" value="TreeGrafter"/>
</dbReference>
<dbReference type="InterPro" id="IPR002935">
    <property type="entry name" value="SAM_O-MeTrfase"/>
</dbReference>
<name>A0A5P1FGQ1_ASPOF</name>
<dbReference type="GO" id="GO:0046872">
    <property type="term" value="F:metal ion binding"/>
    <property type="evidence" value="ECO:0007669"/>
    <property type="project" value="UniProtKB-KW"/>
</dbReference>
<comment type="cofactor">
    <cofactor evidence="1">
        <name>Mg(2+)</name>
        <dbReference type="ChEBI" id="CHEBI:18420"/>
    </cofactor>
</comment>
<dbReference type="GO" id="GO:0008171">
    <property type="term" value="F:O-methyltransferase activity"/>
    <property type="evidence" value="ECO:0007669"/>
    <property type="project" value="InterPro"/>
</dbReference>
<evidence type="ECO:0000256" key="4">
    <source>
        <dbReference type="ARBA" id="ARBA00022603"/>
    </source>
</evidence>
<dbReference type="PANTHER" id="PTHR10509">
    <property type="entry name" value="O-METHYLTRANSFERASE-RELATED"/>
    <property type="match status" value="1"/>
</dbReference>
<dbReference type="GO" id="GO:0032259">
    <property type="term" value="P:methylation"/>
    <property type="evidence" value="ECO:0007669"/>
    <property type="project" value="UniProtKB-KW"/>
</dbReference>
<accession>A0A5P1FGQ1</accession>
<dbReference type="SUPFAM" id="SSF53335">
    <property type="entry name" value="S-adenosyl-L-methionine-dependent methyltransferases"/>
    <property type="match status" value="1"/>
</dbReference>
<dbReference type="EC" id="2.1.1.336" evidence="9"/>
<dbReference type="Proteomes" id="UP000243459">
    <property type="component" value="Chromosome 2"/>
</dbReference>
<gene>
    <name evidence="11" type="ORF">A4U43_C02F4560</name>
</gene>
<organism evidence="11 12">
    <name type="scientific">Asparagus officinalis</name>
    <name type="common">Garden asparagus</name>
    <dbReference type="NCBI Taxonomy" id="4686"/>
    <lineage>
        <taxon>Eukaryota</taxon>
        <taxon>Viridiplantae</taxon>
        <taxon>Streptophyta</taxon>
        <taxon>Embryophyta</taxon>
        <taxon>Tracheophyta</taxon>
        <taxon>Spermatophyta</taxon>
        <taxon>Magnoliopsida</taxon>
        <taxon>Liliopsida</taxon>
        <taxon>Asparagales</taxon>
        <taxon>Asparagaceae</taxon>
        <taxon>Asparagoideae</taxon>
        <taxon>Asparagus</taxon>
    </lineage>
</organism>
<dbReference type="PANTHER" id="PTHR10509:SF34">
    <property type="entry name" value="TAPETUM-SPECIFIC METHYLTRANSFERASE 1"/>
    <property type="match status" value="1"/>
</dbReference>
<keyword evidence="3" id="KW-0017">Alkaloid metabolism</keyword>
<reference evidence="12" key="1">
    <citation type="journal article" date="2017" name="Nat. Commun.">
        <title>The asparagus genome sheds light on the origin and evolution of a young Y chromosome.</title>
        <authorList>
            <person name="Harkess A."/>
            <person name="Zhou J."/>
            <person name="Xu C."/>
            <person name="Bowers J.E."/>
            <person name="Van der Hulst R."/>
            <person name="Ayyampalayam S."/>
            <person name="Mercati F."/>
            <person name="Riccardi P."/>
            <person name="McKain M.R."/>
            <person name="Kakrana A."/>
            <person name="Tang H."/>
            <person name="Ray J."/>
            <person name="Groenendijk J."/>
            <person name="Arikit S."/>
            <person name="Mathioni S.M."/>
            <person name="Nakano M."/>
            <person name="Shan H."/>
            <person name="Telgmann-Rauber A."/>
            <person name="Kanno A."/>
            <person name="Yue Z."/>
            <person name="Chen H."/>
            <person name="Li W."/>
            <person name="Chen Y."/>
            <person name="Xu X."/>
            <person name="Zhang Y."/>
            <person name="Luo S."/>
            <person name="Chen H."/>
            <person name="Gao J."/>
            <person name="Mao Z."/>
            <person name="Pires J.C."/>
            <person name="Luo M."/>
            <person name="Kudrna D."/>
            <person name="Wing R.A."/>
            <person name="Meyers B.C."/>
            <person name="Yi K."/>
            <person name="Kong H."/>
            <person name="Lavrijsen P."/>
            <person name="Sunseri F."/>
            <person name="Falavigna A."/>
            <person name="Ye Y."/>
            <person name="Leebens-Mack J.H."/>
            <person name="Chen G."/>
        </authorList>
    </citation>
    <scope>NUCLEOTIDE SEQUENCE [LARGE SCALE GENOMIC DNA]</scope>
    <source>
        <strain evidence="12">cv. DH0086</strain>
    </source>
</reference>
<evidence type="ECO:0000256" key="10">
    <source>
        <dbReference type="ARBA" id="ARBA00047416"/>
    </source>
</evidence>
<dbReference type="GO" id="GO:0009820">
    <property type="term" value="P:alkaloid metabolic process"/>
    <property type="evidence" value="ECO:0007669"/>
    <property type="project" value="UniProtKB-KW"/>
</dbReference>
<dbReference type="OMA" id="QCASELF"/>
<evidence type="ECO:0000256" key="2">
    <source>
        <dbReference type="ARBA" id="ARBA00004913"/>
    </source>
</evidence>
<protein>
    <recommendedName>
        <fullName evidence="9">norbelladine O-methyltransferase</fullName>
        <ecNumber evidence="9">2.1.1.336</ecNumber>
    </recommendedName>
</protein>
<dbReference type="AlphaFoldDB" id="A0A5P1FGQ1"/>
<dbReference type="PROSITE" id="PS51682">
    <property type="entry name" value="SAM_OMT_I"/>
    <property type="match status" value="1"/>
</dbReference>
<keyword evidence="12" id="KW-1185">Reference proteome</keyword>
<proteinExistence type="inferred from homology"/>
<keyword evidence="5" id="KW-0808">Transferase</keyword>
<evidence type="ECO:0000256" key="9">
    <source>
        <dbReference type="ARBA" id="ARBA00023469"/>
    </source>
</evidence>
<comment type="similarity">
    <text evidence="8">Belongs to the class I-like SAM-binding methyltransferase superfamily. Cation-dependent O-methyltransferase family.</text>
</comment>
<comment type="catalytic activity">
    <reaction evidence="10">
        <text>norbelladine + S-adenosyl-L-methionine = 4'-O-methylnorbelladine + S-adenosyl-L-homocysteine + H(+)</text>
        <dbReference type="Rhea" id="RHEA:51268"/>
        <dbReference type="ChEBI" id="CHEBI:15378"/>
        <dbReference type="ChEBI" id="CHEBI:57856"/>
        <dbReference type="ChEBI" id="CHEBI:59789"/>
        <dbReference type="ChEBI" id="CHEBI:133993"/>
        <dbReference type="ChEBI" id="CHEBI:134001"/>
        <dbReference type="EC" id="2.1.1.336"/>
    </reaction>
</comment>
<keyword evidence="7" id="KW-0479">Metal-binding</keyword>
<evidence type="ECO:0000256" key="3">
    <source>
        <dbReference type="ARBA" id="ARBA00022589"/>
    </source>
</evidence>